<evidence type="ECO:0008006" key="4">
    <source>
        <dbReference type="Google" id="ProtNLM"/>
    </source>
</evidence>
<dbReference type="RefSeq" id="WP_021657861.1">
    <property type="nucleotide sequence ID" value="NZ_FQVY01000002.1"/>
</dbReference>
<dbReference type="PROSITE" id="PS51257">
    <property type="entry name" value="PROKAR_LIPOPROTEIN"/>
    <property type="match status" value="1"/>
</dbReference>
<evidence type="ECO:0000256" key="1">
    <source>
        <dbReference type="SAM" id="SignalP"/>
    </source>
</evidence>
<organism evidence="2 3">
    <name type="scientific">Bittarella massiliensis</name>
    <name type="common">ex Durand et al. 2017</name>
    <dbReference type="NCBI Taxonomy" id="1720313"/>
    <lineage>
        <taxon>Bacteria</taxon>
        <taxon>Bacillati</taxon>
        <taxon>Bacillota</taxon>
        <taxon>Clostridia</taxon>
        <taxon>Eubacteriales</taxon>
        <taxon>Oscillospiraceae</taxon>
        <taxon>Bittarella (ex Durand et al. 2017)</taxon>
    </lineage>
</organism>
<feature type="chain" id="PRO_5042837561" description="Lipoprotein" evidence="1">
    <location>
        <begin position="23"/>
        <end position="347"/>
    </location>
</feature>
<dbReference type="InterPro" id="IPR015943">
    <property type="entry name" value="WD40/YVTN_repeat-like_dom_sf"/>
</dbReference>
<name>A0AAQ1RVN4_9FIRM</name>
<dbReference type="Proteomes" id="UP000184089">
    <property type="component" value="Unassembled WGS sequence"/>
</dbReference>
<dbReference type="SUPFAM" id="SSF50998">
    <property type="entry name" value="Quinoprotein alcohol dehydrogenase-like"/>
    <property type="match status" value="1"/>
</dbReference>
<gene>
    <name evidence="2" type="ORF">SAMN05444424_1202</name>
</gene>
<evidence type="ECO:0000313" key="3">
    <source>
        <dbReference type="Proteomes" id="UP000184089"/>
    </source>
</evidence>
<dbReference type="AlphaFoldDB" id="A0AAQ1RVN4"/>
<sequence length="347" mass="38767">MRRSIVPVLVLCMLFLSGCMQNTQNTDTIPDDYTVGIIRTNGSKNRSDILYFDEKLSQTGATHYDYATMGDLFYTPVTYDGSLYVVPQGQANAKDAKTILCQDLNTFEQTTFFLDQIAIYGLSVNSSAIFAANNINQQSFISRIDRTNETVKTATYNGLYVSIVYSYQDKLYAFSSESISSGLKGTLHCLDPITLKELQRIDISEFGSDVYSVLGVDDILYFVPLVTPQDTFNHIVCAYNISSEEITTIEFPHHVFHILNMDNKLYVTHGNLVTGEGTALSIFDIETGKIDTYDLGMWPGQIVINDDALYLMGTSNVAKYDLQTMEKEAETEIPLDSGNYLSGIFTK</sequence>
<dbReference type="EMBL" id="FQVY01000002">
    <property type="protein sequence ID" value="SHG02820.1"/>
    <property type="molecule type" value="Genomic_DNA"/>
</dbReference>
<dbReference type="InterPro" id="IPR011047">
    <property type="entry name" value="Quinoprotein_ADH-like_sf"/>
</dbReference>
<protein>
    <recommendedName>
        <fullName evidence="4">Lipoprotein</fullName>
    </recommendedName>
</protein>
<reference evidence="3" key="1">
    <citation type="submission" date="2016-11" db="EMBL/GenBank/DDBJ databases">
        <authorList>
            <person name="Jaros S."/>
            <person name="Januszkiewicz K."/>
            <person name="Wedrychowicz H."/>
        </authorList>
    </citation>
    <scope>NUCLEOTIDE SEQUENCE [LARGE SCALE GENOMIC DNA]</scope>
    <source>
        <strain evidence="3">DSM 4029</strain>
    </source>
</reference>
<feature type="signal peptide" evidence="1">
    <location>
        <begin position="1"/>
        <end position="22"/>
    </location>
</feature>
<proteinExistence type="predicted"/>
<dbReference type="Gene3D" id="2.130.10.10">
    <property type="entry name" value="YVTN repeat-like/Quinoprotein amine dehydrogenase"/>
    <property type="match status" value="1"/>
</dbReference>
<keyword evidence="1" id="KW-0732">Signal</keyword>
<accession>A0AAQ1RVN4</accession>
<evidence type="ECO:0000313" key="2">
    <source>
        <dbReference type="EMBL" id="SHG02820.1"/>
    </source>
</evidence>
<comment type="caution">
    <text evidence="2">The sequence shown here is derived from an EMBL/GenBank/DDBJ whole genome shotgun (WGS) entry which is preliminary data.</text>
</comment>